<dbReference type="EMBL" id="JAGDFM010000074">
    <property type="protein sequence ID" value="KAG7387711.1"/>
    <property type="molecule type" value="Genomic_DNA"/>
</dbReference>
<feature type="chain" id="PRO_5035850847" evidence="2">
    <location>
        <begin position="22"/>
        <end position="292"/>
    </location>
</feature>
<evidence type="ECO:0000256" key="2">
    <source>
        <dbReference type="SAM" id="SignalP"/>
    </source>
</evidence>
<evidence type="ECO:0000256" key="1">
    <source>
        <dbReference type="SAM" id="MobiDB-lite"/>
    </source>
</evidence>
<proteinExistence type="predicted"/>
<accession>A0A8T1W309</accession>
<reference evidence="3" key="1">
    <citation type="submission" date="2021-02" db="EMBL/GenBank/DDBJ databases">
        <authorList>
            <person name="Palmer J.M."/>
        </authorList>
    </citation>
    <scope>NUCLEOTIDE SEQUENCE</scope>
    <source>
        <strain evidence="3">SCRP734</strain>
    </source>
</reference>
<feature type="region of interest" description="Disordered" evidence="1">
    <location>
        <begin position="22"/>
        <end position="292"/>
    </location>
</feature>
<keyword evidence="4" id="KW-1185">Reference proteome</keyword>
<evidence type="ECO:0000313" key="4">
    <source>
        <dbReference type="Proteomes" id="UP000694044"/>
    </source>
</evidence>
<comment type="caution">
    <text evidence="3">The sequence shown here is derived from an EMBL/GenBank/DDBJ whole genome shotgun (WGS) entry which is preliminary data.</text>
</comment>
<keyword evidence="2" id="KW-0732">Signal</keyword>
<feature type="compositionally biased region" description="Basic and acidic residues" evidence="1">
    <location>
        <begin position="256"/>
        <end position="268"/>
    </location>
</feature>
<gene>
    <name evidence="3" type="ORF">PHYPSEUDO_013838</name>
</gene>
<sequence>MVKLTVTIAAAVAAAAVLVEGSSAPGSPLSPHSQFLRDGRSASSDLGLGSQHSDADLPPPHDFSRDLAPPAGSKSGDKLRSGHRHHSPPDAGFVDLPFDGSGNGRRPWPGRGSLDGRIKPTFAGHDQGDADREHSDHDAPDGRDFPPPPGPNDAKPMLPTQEGGRGKRDDPLSEFGKRDGKQPRVVGSGGDKQLPSPMRDEGQLRTDQPPADSKIVGSAPSPLGSNEHGSWHGSGSFDGHVPSPSNAGENPPAPKGGRDPKNDVKPDGRNPPPSSGIGAASGEPAPPAEMPQ</sequence>
<feature type="compositionally biased region" description="Basic and acidic residues" evidence="1">
    <location>
        <begin position="126"/>
        <end position="144"/>
    </location>
</feature>
<dbReference type="AlphaFoldDB" id="A0A8T1W309"/>
<protein>
    <submittedName>
        <fullName evidence="3">Uncharacterized protein</fullName>
    </submittedName>
</protein>
<dbReference type="OrthoDB" id="129843at2759"/>
<feature type="compositionally biased region" description="Basic and acidic residues" evidence="1">
    <location>
        <begin position="164"/>
        <end position="182"/>
    </location>
</feature>
<evidence type="ECO:0000313" key="3">
    <source>
        <dbReference type="EMBL" id="KAG7387711.1"/>
    </source>
</evidence>
<dbReference type="Proteomes" id="UP000694044">
    <property type="component" value="Unassembled WGS sequence"/>
</dbReference>
<feature type="signal peptide" evidence="2">
    <location>
        <begin position="1"/>
        <end position="21"/>
    </location>
</feature>
<name>A0A8T1W309_9STRA</name>
<organism evidence="3 4">
    <name type="scientific">Phytophthora pseudosyringae</name>
    <dbReference type="NCBI Taxonomy" id="221518"/>
    <lineage>
        <taxon>Eukaryota</taxon>
        <taxon>Sar</taxon>
        <taxon>Stramenopiles</taxon>
        <taxon>Oomycota</taxon>
        <taxon>Peronosporomycetes</taxon>
        <taxon>Peronosporales</taxon>
        <taxon>Peronosporaceae</taxon>
        <taxon>Phytophthora</taxon>
    </lineage>
</organism>